<reference evidence="1" key="1">
    <citation type="journal article" date="2014" name="Int. J. Syst. Evol. Microbiol.">
        <title>Complete genome sequence of Corynebacterium casei LMG S-19264T (=DSM 44701T), isolated from a smear-ripened cheese.</title>
        <authorList>
            <consortium name="US DOE Joint Genome Institute (JGI-PGF)"/>
            <person name="Walter F."/>
            <person name="Albersmeier A."/>
            <person name="Kalinowski J."/>
            <person name="Ruckert C."/>
        </authorList>
    </citation>
    <scope>NUCLEOTIDE SEQUENCE</scope>
    <source>
        <strain evidence="1">VKM Ac-1447</strain>
    </source>
</reference>
<evidence type="ECO:0000313" key="2">
    <source>
        <dbReference type="Proteomes" id="UP001142317"/>
    </source>
</evidence>
<comment type="caution">
    <text evidence="1">The sequence shown here is derived from an EMBL/GenBank/DDBJ whole genome shotgun (WGS) entry which is preliminary data.</text>
</comment>
<evidence type="ECO:0000313" key="1">
    <source>
        <dbReference type="EMBL" id="GLJ78655.1"/>
    </source>
</evidence>
<proteinExistence type="predicted"/>
<dbReference type="EMBL" id="BSEO01000001">
    <property type="protein sequence ID" value="GLJ78655.1"/>
    <property type="molecule type" value="Genomic_DNA"/>
</dbReference>
<reference evidence="1" key="2">
    <citation type="submission" date="2023-01" db="EMBL/GenBank/DDBJ databases">
        <authorList>
            <person name="Sun Q."/>
            <person name="Evtushenko L."/>
        </authorList>
    </citation>
    <scope>NUCLEOTIDE SEQUENCE</scope>
    <source>
        <strain evidence="1">VKM Ac-1447</strain>
    </source>
</reference>
<accession>A0A9W6HEL2</accession>
<gene>
    <name evidence="1" type="ORF">GCM10017586_03370</name>
</gene>
<dbReference type="Proteomes" id="UP001142317">
    <property type="component" value="Unassembled WGS sequence"/>
</dbReference>
<protein>
    <submittedName>
        <fullName evidence="1">Uncharacterized protein</fullName>
    </submittedName>
</protein>
<dbReference type="RefSeq" id="WP_210005459.1">
    <property type="nucleotide sequence ID" value="NZ_BSEO01000001.1"/>
</dbReference>
<sequence length="68" mass="7740">MSTHDTEILATCEECDQPIRMTDPAIRPTAFTWWRHVRCPQTKFDFDPADVCPECFTVRTTTGACNCA</sequence>
<name>A0A9W6HEL2_9MICO</name>
<dbReference type="AlphaFoldDB" id="A0A9W6HEL2"/>
<keyword evidence="2" id="KW-1185">Reference proteome</keyword>
<organism evidence="1 2">
    <name type="scientific">Microbacterium imperiale</name>
    <dbReference type="NCBI Taxonomy" id="33884"/>
    <lineage>
        <taxon>Bacteria</taxon>
        <taxon>Bacillati</taxon>
        <taxon>Actinomycetota</taxon>
        <taxon>Actinomycetes</taxon>
        <taxon>Micrococcales</taxon>
        <taxon>Microbacteriaceae</taxon>
        <taxon>Microbacterium</taxon>
    </lineage>
</organism>